<keyword evidence="3" id="KW-1185">Reference proteome</keyword>
<dbReference type="PATRIC" id="fig|1007676.4.peg.1615"/>
<organism evidence="2 3">
    <name type="scientific">Companilactobacillus ginsenosidimutans</name>
    <dbReference type="NCBI Taxonomy" id="1007676"/>
    <lineage>
        <taxon>Bacteria</taxon>
        <taxon>Bacillati</taxon>
        <taxon>Bacillota</taxon>
        <taxon>Bacilli</taxon>
        <taxon>Lactobacillales</taxon>
        <taxon>Lactobacillaceae</taxon>
        <taxon>Companilactobacillus</taxon>
    </lineage>
</organism>
<evidence type="ECO:0000256" key="1">
    <source>
        <dbReference type="ARBA" id="ARBA00023025"/>
    </source>
</evidence>
<dbReference type="InterPro" id="IPR023130">
    <property type="entry name" value="Ta0600-like_sf"/>
</dbReference>
<name>A0A0H4QHQ1_9LACO</name>
<dbReference type="EMBL" id="CP012034">
    <property type="protein sequence ID" value="AKP67477.1"/>
    <property type="molecule type" value="Genomic_DNA"/>
</dbReference>
<dbReference type="SUPFAM" id="SSF109797">
    <property type="entry name" value="Bacteriocin immunity protein-like"/>
    <property type="match status" value="1"/>
</dbReference>
<proteinExistence type="predicted"/>
<dbReference type="Gene3D" id="1.20.1440.50">
    <property type="entry name" value="Ta0600-like"/>
    <property type="match status" value="1"/>
</dbReference>
<dbReference type="RefSeq" id="WP_048704821.1">
    <property type="nucleotide sequence ID" value="NZ_CP012034.1"/>
</dbReference>
<keyword evidence="1" id="KW-0079">Bacteriocin immunity</keyword>
<sequence>MAKNDEKVEQMLDQLSKAYSDPEVQKRADLKTVIFNSAQQLEKNRDPDLTSSKLCKSLTLAYLAGKEGYPKAAIILFNQLKGKEVKYDGVALASLMMPVWF</sequence>
<dbReference type="GO" id="GO:0030153">
    <property type="term" value="P:bacteriocin immunity"/>
    <property type="evidence" value="ECO:0007669"/>
    <property type="project" value="UniProtKB-KW"/>
</dbReference>
<accession>A0A0H4QHQ1</accession>
<dbReference type="InterPro" id="IPR015046">
    <property type="entry name" value="LciA_Immunity-like"/>
</dbReference>
<dbReference type="OrthoDB" id="2295351at2"/>
<dbReference type="Pfam" id="PF08951">
    <property type="entry name" value="EntA_Immun"/>
    <property type="match status" value="1"/>
</dbReference>
<dbReference type="KEGG" id="lgn:ABM34_08015"/>
<evidence type="ECO:0000313" key="3">
    <source>
        <dbReference type="Proteomes" id="UP000036106"/>
    </source>
</evidence>
<evidence type="ECO:0000313" key="2">
    <source>
        <dbReference type="EMBL" id="AKP67477.1"/>
    </source>
</evidence>
<dbReference type="STRING" id="1007676.ABM34_08015"/>
<reference evidence="3" key="1">
    <citation type="submission" date="2015-07" db="EMBL/GenBank/DDBJ databases">
        <title>Lactobacillus ginsenosidimutans/EMML 3141/ whole genome sequencing.</title>
        <authorList>
            <person name="Kim M.K."/>
            <person name="Im W.-T."/>
            <person name="Srinivasan S."/>
            <person name="Lee J.-J."/>
        </authorList>
    </citation>
    <scope>NUCLEOTIDE SEQUENCE [LARGE SCALE GENOMIC DNA]</scope>
    <source>
        <strain evidence="3">EMML 3041</strain>
    </source>
</reference>
<protein>
    <submittedName>
        <fullName evidence="2">Prebacteriocin</fullName>
    </submittedName>
</protein>
<dbReference type="AlphaFoldDB" id="A0A0H4QHQ1"/>
<dbReference type="Proteomes" id="UP000036106">
    <property type="component" value="Chromosome"/>
</dbReference>
<gene>
    <name evidence="2" type="ORF">ABM34_08015</name>
</gene>